<keyword evidence="5" id="KW-1185">Reference proteome</keyword>
<reference evidence="4 5" key="1">
    <citation type="submission" date="2024-03" db="EMBL/GenBank/DDBJ databases">
        <title>Cognatishimia coralii sp. nov., a marine bacterium isolated from coral surrounding seawater.</title>
        <authorList>
            <person name="Liu X."/>
            <person name="Liu S."/>
            <person name="Sun H."/>
            <person name="Zhang Y."/>
        </authorList>
    </citation>
    <scope>NUCLEOTIDE SEQUENCE [LARGE SCALE GENOMIC DNA]</scope>
    <source>
        <strain evidence="4 5">D5M38</strain>
    </source>
</reference>
<feature type="chain" id="PRO_5045491620" evidence="2">
    <location>
        <begin position="27"/>
        <end position="280"/>
    </location>
</feature>
<feature type="domain" description="LysM" evidence="3">
    <location>
        <begin position="100"/>
        <end position="149"/>
    </location>
</feature>
<organism evidence="4 5">
    <name type="scientific">Cognatishimia coralii</name>
    <dbReference type="NCBI Taxonomy" id="3083254"/>
    <lineage>
        <taxon>Bacteria</taxon>
        <taxon>Pseudomonadati</taxon>
        <taxon>Pseudomonadota</taxon>
        <taxon>Alphaproteobacteria</taxon>
        <taxon>Rhodobacterales</taxon>
        <taxon>Paracoccaceae</taxon>
        <taxon>Cognatishimia</taxon>
    </lineage>
</organism>
<dbReference type="RefSeq" id="WP_339404671.1">
    <property type="nucleotide sequence ID" value="NZ_JBBGAZ010000015.1"/>
</dbReference>
<name>A0ABU8QKS8_9RHOB</name>
<protein>
    <submittedName>
        <fullName evidence="4">TcpQ domain-containing protein</fullName>
    </submittedName>
</protein>
<dbReference type="Pfam" id="PF10671">
    <property type="entry name" value="TcpQ"/>
    <property type="match status" value="1"/>
</dbReference>
<dbReference type="EMBL" id="JBBGAZ010000015">
    <property type="protein sequence ID" value="MEJ5220028.1"/>
    <property type="molecule type" value="Genomic_DNA"/>
</dbReference>
<dbReference type="Pfam" id="PF01476">
    <property type="entry name" value="LysM"/>
    <property type="match status" value="1"/>
</dbReference>
<dbReference type="InterPro" id="IPR018927">
    <property type="entry name" value="Pilus_synth_Q_C"/>
</dbReference>
<sequence length="280" mass="29696">MSIKGRALASVFTMFAALASMTPASAMELIQCPGWEELVPKSSPIALRTSVPKESFESRIARTIDKADASPLGVNQPVSATHSPDAKHKATLPVGSGGCTTYTVRAGDTLGKLAARKLGSSSRYKEILAANSSKVKSATALQIGTVLELPCTAEQLAAKAAAESKRTPWFKRKPVTAPETAEKPATATQPVVLEPAPKPLPRFTARKGEYLSDVIKRWGAKNGYTVIVDGSADWKLGVKFSEVGTFEDVVQQLIKGFARDGLPPSVRIHSNKVLKIGAGT</sequence>
<comment type="caution">
    <text evidence="4">The sequence shown here is derived from an EMBL/GenBank/DDBJ whole genome shotgun (WGS) entry which is preliminary data.</text>
</comment>
<evidence type="ECO:0000256" key="2">
    <source>
        <dbReference type="SAM" id="SignalP"/>
    </source>
</evidence>
<dbReference type="InterPro" id="IPR036779">
    <property type="entry name" value="LysM_dom_sf"/>
</dbReference>
<dbReference type="CDD" id="cd00118">
    <property type="entry name" value="LysM"/>
    <property type="match status" value="1"/>
</dbReference>
<dbReference type="InterPro" id="IPR018392">
    <property type="entry name" value="LysM"/>
</dbReference>
<keyword evidence="2" id="KW-0732">Signal</keyword>
<dbReference type="PROSITE" id="PS51782">
    <property type="entry name" value="LYSM"/>
    <property type="match status" value="1"/>
</dbReference>
<gene>
    <name evidence="4" type="ORF">WG622_17365</name>
</gene>
<evidence type="ECO:0000313" key="4">
    <source>
        <dbReference type="EMBL" id="MEJ5220028.1"/>
    </source>
</evidence>
<evidence type="ECO:0000259" key="3">
    <source>
        <dbReference type="PROSITE" id="PS51782"/>
    </source>
</evidence>
<accession>A0ABU8QKS8</accession>
<evidence type="ECO:0000256" key="1">
    <source>
        <dbReference type="SAM" id="MobiDB-lite"/>
    </source>
</evidence>
<feature type="signal peptide" evidence="2">
    <location>
        <begin position="1"/>
        <end position="26"/>
    </location>
</feature>
<feature type="region of interest" description="Disordered" evidence="1">
    <location>
        <begin position="71"/>
        <end position="92"/>
    </location>
</feature>
<proteinExistence type="predicted"/>
<dbReference type="Proteomes" id="UP001368270">
    <property type="component" value="Unassembled WGS sequence"/>
</dbReference>
<dbReference type="Gene3D" id="3.10.350.10">
    <property type="entry name" value="LysM domain"/>
    <property type="match status" value="1"/>
</dbReference>
<dbReference type="SMART" id="SM00257">
    <property type="entry name" value="LysM"/>
    <property type="match status" value="1"/>
</dbReference>
<evidence type="ECO:0000313" key="5">
    <source>
        <dbReference type="Proteomes" id="UP001368270"/>
    </source>
</evidence>